<dbReference type="STRING" id="745531.A0A0C3S3H3"/>
<name>A0A0C3S3H3_PHLG1</name>
<proteinExistence type="predicted"/>
<organism evidence="1 2">
    <name type="scientific">Phlebiopsis gigantea (strain 11061_1 CR5-6)</name>
    <name type="common">White-rot fungus</name>
    <name type="synonym">Peniophora gigantea</name>
    <dbReference type="NCBI Taxonomy" id="745531"/>
    <lineage>
        <taxon>Eukaryota</taxon>
        <taxon>Fungi</taxon>
        <taxon>Dikarya</taxon>
        <taxon>Basidiomycota</taxon>
        <taxon>Agaricomycotina</taxon>
        <taxon>Agaricomycetes</taxon>
        <taxon>Polyporales</taxon>
        <taxon>Phanerochaetaceae</taxon>
        <taxon>Phlebiopsis</taxon>
    </lineage>
</organism>
<dbReference type="SUPFAM" id="SSF54909">
    <property type="entry name" value="Dimeric alpha+beta barrel"/>
    <property type="match status" value="1"/>
</dbReference>
<dbReference type="OrthoDB" id="2851338at2759"/>
<keyword evidence="2" id="KW-1185">Reference proteome</keyword>
<accession>A0A0C3S3H3</accession>
<dbReference type="HOGENOM" id="CLU_073903_0_0_1"/>
<evidence type="ECO:0008006" key="3">
    <source>
        <dbReference type="Google" id="ProtNLM"/>
    </source>
</evidence>
<dbReference type="InterPro" id="IPR011008">
    <property type="entry name" value="Dimeric_a/b-barrel"/>
</dbReference>
<dbReference type="AlphaFoldDB" id="A0A0C3S3H3"/>
<dbReference type="Proteomes" id="UP000053257">
    <property type="component" value="Unassembled WGS sequence"/>
</dbReference>
<evidence type="ECO:0000313" key="1">
    <source>
        <dbReference type="EMBL" id="KIP10096.1"/>
    </source>
</evidence>
<protein>
    <recommendedName>
        <fullName evidence="3">ABM domain-containing protein</fullName>
    </recommendedName>
</protein>
<sequence>MAPPALLLVFSDLGAQVTEDEYNDWCDNEHIPLRVALPSFHNCTRWKAADGAAPAWAGTYDLAAAAALTEPAYTGLAETRSARERRVLRDIALLERRVYELLDPRALPPPSALFDARRPARFASFVAVDVRPGAEEVLERWYGEHIAALAALPGWVRSRRFVLTDWSRSGVEGQEDRQPIPRYLAVHEWESMDAVKSPEVQESFLTPLKAELDRVVTARQLRVFERYKHWEGK</sequence>
<dbReference type="EMBL" id="KN840458">
    <property type="protein sequence ID" value="KIP10096.1"/>
    <property type="molecule type" value="Genomic_DNA"/>
</dbReference>
<evidence type="ECO:0000313" key="2">
    <source>
        <dbReference type="Proteomes" id="UP000053257"/>
    </source>
</evidence>
<reference evidence="1 2" key="1">
    <citation type="journal article" date="2014" name="PLoS Genet.">
        <title>Analysis of the Phlebiopsis gigantea genome, transcriptome and secretome provides insight into its pioneer colonization strategies of wood.</title>
        <authorList>
            <person name="Hori C."/>
            <person name="Ishida T."/>
            <person name="Igarashi K."/>
            <person name="Samejima M."/>
            <person name="Suzuki H."/>
            <person name="Master E."/>
            <person name="Ferreira P."/>
            <person name="Ruiz-Duenas F.J."/>
            <person name="Held B."/>
            <person name="Canessa P."/>
            <person name="Larrondo L.F."/>
            <person name="Schmoll M."/>
            <person name="Druzhinina I.S."/>
            <person name="Kubicek C.P."/>
            <person name="Gaskell J.A."/>
            <person name="Kersten P."/>
            <person name="St John F."/>
            <person name="Glasner J."/>
            <person name="Sabat G."/>
            <person name="Splinter BonDurant S."/>
            <person name="Syed K."/>
            <person name="Yadav J."/>
            <person name="Mgbeahuruike A.C."/>
            <person name="Kovalchuk A."/>
            <person name="Asiegbu F.O."/>
            <person name="Lackner G."/>
            <person name="Hoffmeister D."/>
            <person name="Rencoret J."/>
            <person name="Gutierrez A."/>
            <person name="Sun H."/>
            <person name="Lindquist E."/>
            <person name="Barry K."/>
            <person name="Riley R."/>
            <person name="Grigoriev I.V."/>
            <person name="Henrissat B."/>
            <person name="Kues U."/>
            <person name="Berka R.M."/>
            <person name="Martinez A.T."/>
            <person name="Covert S.F."/>
            <person name="Blanchette R.A."/>
            <person name="Cullen D."/>
        </authorList>
    </citation>
    <scope>NUCLEOTIDE SEQUENCE [LARGE SCALE GENOMIC DNA]</scope>
    <source>
        <strain evidence="1 2">11061_1 CR5-6</strain>
    </source>
</reference>
<gene>
    <name evidence="1" type="ORF">PHLGIDRAFT_115733</name>
</gene>